<dbReference type="Gene3D" id="1.10.630.10">
    <property type="entry name" value="Cytochrome P450"/>
    <property type="match status" value="1"/>
</dbReference>
<protein>
    <recommendedName>
        <fullName evidence="4">Cytochrome p450</fullName>
    </recommendedName>
</protein>
<keyword evidence="1" id="KW-0472">Membrane</keyword>
<accession>A0ABR3TKN7</accession>
<evidence type="ECO:0000313" key="2">
    <source>
        <dbReference type="EMBL" id="KAL1640010.1"/>
    </source>
</evidence>
<keyword evidence="1" id="KW-0812">Transmembrane</keyword>
<sequence length="141" mass="15313">MSTTPGPGPLTYALTHLPTLTPTTLLLLLPLLFLLYTLYTLYTHAYTTDVPHIAGIPEPPGAVAFYGHLRALGGDHPTRFQRWAVENGWGVLQARLGRRRVLVLNTFAAAEGFMRKNAGATVDRPVFETFHGVVSGSQADG</sequence>
<feature type="transmembrane region" description="Helical" evidence="1">
    <location>
        <begin position="20"/>
        <end position="42"/>
    </location>
</feature>
<comment type="caution">
    <text evidence="2">The sequence shown here is derived from an EMBL/GenBank/DDBJ whole genome shotgun (WGS) entry which is preliminary data.</text>
</comment>
<evidence type="ECO:0008006" key="4">
    <source>
        <dbReference type="Google" id="ProtNLM"/>
    </source>
</evidence>
<evidence type="ECO:0000256" key="1">
    <source>
        <dbReference type="SAM" id="Phobius"/>
    </source>
</evidence>
<dbReference type="InterPro" id="IPR036396">
    <property type="entry name" value="Cyt_P450_sf"/>
</dbReference>
<organism evidence="2 3">
    <name type="scientific">Diplodia intermedia</name>
    <dbReference type="NCBI Taxonomy" id="856260"/>
    <lineage>
        <taxon>Eukaryota</taxon>
        <taxon>Fungi</taxon>
        <taxon>Dikarya</taxon>
        <taxon>Ascomycota</taxon>
        <taxon>Pezizomycotina</taxon>
        <taxon>Dothideomycetes</taxon>
        <taxon>Dothideomycetes incertae sedis</taxon>
        <taxon>Botryosphaeriales</taxon>
        <taxon>Botryosphaeriaceae</taxon>
        <taxon>Diplodia</taxon>
    </lineage>
</organism>
<dbReference type="SUPFAM" id="SSF48264">
    <property type="entry name" value="Cytochrome P450"/>
    <property type="match status" value="1"/>
</dbReference>
<keyword evidence="1" id="KW-1133">Transmembrane helix</keyword>
<reference evidence="2 3" key="1">
    <citation type="journal article" date="2023" name="Plant Dis.">
        <title>First Report of Diplodia intermedia Causing Canker and Dieback Diseases on Apple Trees in Canada.</title>
        <authorList>
            <person name="Ellouze W."/>
            <person name="Ilyukhin E."/>
            <person name="Sulman M."/>
            <person name="Ali S."/>
        </authorList>
    </citation>
    <scope>NUCLEOTIDE SEQUENCE [LARGE SCALE GENOMIC DNA]</scope>
    <source>
        <strain evidence="2 3">M45-28</strain>
    </source>
</reference>
<dbReference type="EMBL" id="JAKEKT020000056">
    <property type="protein sequence ID" value="KAL1640010.1"/>
    <property type="molecule type" value="Genomic_DNA"/>
</dbReference>
<evidence type="ECO:0000313" key="3">
    <source>
        <dbReference type="Proteomes" id="UP001521184"/>
    </source>
</evidence>
<name>A0ABR3TKN7_9PEZI</name>
<keyword evidence="3" id="KW-1185">Reference proteome</keyword>
<dbReference type="Proteomes" id="UP001521184">
    <property type="component" value="Unassembled WGS sequence"/>
</dbReference>
<gene>
    <name evidence="2" type="ORF">SLS58_007436</name>
</gene>
<proteinExistence type="predicted"/>